<dbReference type="GeneID" id="7445614"/>
<dbReference type="PaxDb" id="35128-Thaps7608"/>
<dbReference type="Proteomes" id="UP000001449">
    <property type="component" value="Chromosome 8"/>
</dbReference>
<sequence>MKFGTPATQALIAFASVALLSSLRTASAAPLPVCDSPTTPIDNEGAVLVRFWNELVKSKNQKGADCPFECGDEEFDYWDDYVALDETEDKSDCKSNNFFPDNSLPMSTKGGTCGGDGDSFSVDLWFGSCACDGEATLPDTTLYSSKCVVVNNSEGYLLCSKIIDYTACEVTTTTTTSTTSTSTTTTTPEPKFWPDWLGADTCVFSEKYPQYMQLNPTWTGSTLEDCCKRYYSWRYDDCLVEGGGTSTAANTATLYYPDWEGSDHVCVNDGEAPDYITQAASVFMFEDLEDCCEKYYWWNLAECLGSAANAGSNKYYADYSQSKCVKDCTESDCGGLVGGVWDELYDDKSSCCAEKFWWVEDCDA</sequence>
<evidence type="ECO:0000256" key="1">
    <source>
        <dbReference type="SAM" id="SignalP"/>
    </source>
</evidence>
<dbReference type="InParanoid" id="B8C703"/>
<organism evidence="2 3">
    <name type="scientific">Thalassiosira pseudonana</name>
    <name type="common">Marine diatom</name>
    <name type="synonym">Cyclotella nana</name>
    <dbReference type="NCBI Taxonomy" id="35128"/>
    <lineage>
        <taxon>Eukaryota</taxon>
        <taxon>Sar</taxon>
        <taxon>Stramenopiles</taxon>
        <taxon>Ochrophyta</taxon>
        <taxon>Bacillariophyta</taxon>
        <taxon>Coscinodiscophyceae</taxon>
        <taxon>Thalassiosirophycidae</taxon>
        <taxon>Thalassiosirales</taxon>
        <taxon>Thalassiosiraceae</taxon>
        <taxon>Thalassiosira</taxon>
    </lineage>
</organism>
<reference evidence="2 3" key="2">
    <citation type="journal article" date="2008" name="Nature">
        <title>The Phaeodactylum genome reveals the evolutionary history of diatom genomes.</title>
        <authorList>
            <person name="Bowler C."/>
            <person name="Allen A.E."/>
            <person name="Badger J.H."/>
            <person name="Grimwood J."/>
            <person name="Jabbari K."/>
            <person name="Kuo A."/>
            <person name="Maheswari U."/>
            <person name="Martens C."/>
            <person name="Maumus F."/>
            <person name="Otillar R.P."/>
            <person name="Rayko E."/>
            <person name="Salamov A."/>
            <person name="Vandepoele K."/>
            <person name="Beszteri B."/>
            <person name="Gruber A."/>
            <person name="Heijde M."/>
            <person name="Katinka M."/>
            <person name="Mock T."/>
            <person name="Valentin K."/>
            <person name="Verret F."/>
            <person name="Berges J.A."/>
            <person name="Brownlee C."/>
            <person name="Cadoret J.P."/>
            <person name="Chiovitti A."/>
            <person name="Choi C.J."/>
            <person name="Coesel S."/>
            <person name="De Martino A."/>
            <person name="Detter J.C."/>
            <person name="Durkin C."/>
            <person name="Falciatore A."/>
            <person name="Fournet J."/>
            <person name="Haruta M."/>
            <person name="Huysman M.J."/>
            <person name="Jenkins B.D."/>
            <person name="Jiroutova K."/>
            <person name="Jorgensen R.E."/>
            <person name="Joubert Y."/>
            <person name="Kaplan A."/>
            <person name="Kroger N."/>
            <person name="Kroth P.G."/>
            <person name="La Roche J."/>
            <person name="Lindquist E."/>
            <person name="Lommer M."/>
            <person name="Martin-Jezequel V."/>
            <person name="Lopez P.J."/>
            <person name="Lucas S."/>
            <person name="Mangogna M."/>
            <person name="McGinnis K."/>
            <person name="Medlin L.K."/>
            <person name="Montsant A."/>
            <person name="Oudot-Le Secq M.P."/>
            <person name="Napoli C."/>
            <person name="Obornik M."/>
            <person name="Parker M.S."/>
            <person name="Petit J.L."/>
            <person name="Porcel B.M."/>
            <person name="Poulsen N."/>
            <person name="Robison M."/>
            <person name="Rychlewski L."/>
            <person name="Rynearson T.A."/>
            <person name="Schmutz J."/>
            <person name="Shapiro H."/>
            <person name="Siaut M."/>
            <person name="Stanley M."/>
            <person name="Sussman M.R."/>
            <person name="Taylor A.R."/>
            <person name="Vardi A."/>
            <person name="von Dassow P."/>
            <person name="Vyverman W."/>
            <person name="Willis A."/>
            <person name="Wyrwicz L.S."/>
            <person name="Rokhsar D.S."/>
            <person name="Weissenbach J."/>
            <person name="Armbrust E.V."/>
            <person name="Green B.R."/>
            <person name="Van de Peer Y."/>
            <person name="Grigoriev I.V."/>
        </authorList>
    </citation>
    <scope>NUCLEOTIDE SEQUENCE [LARGE SCALE GENOMIC DNA]</scope>
    <source>
        <strain evidence="2 3">CCMP1335</strain>
    </source>
</reference>
<dbReference type="AlphaFoldDB" id="B8C703"/>
<dbReference type="EMBL" id="CM000644">
    <property type="protein sequence ID" value="EED90659.1"/>
    <property type="molecule type" value="Genomic_DNA"/>
</dbReference>
<keyword evidence="1" id="KW-0732">Signal</keyword>
<proteinExistence type="predicted"/>
<protein>
    <submittedName>
        <fullName evidence="2">Uncharacterized protein</fullName>
    </submittedName>
</protein>
<dbReference type="KEGG" id="tps:THAPSDRAFT_7608"/>
<dbReference type="RefSeq" id="XP_002291808.1">
    <property type="nucleotide sequence ID" value="XM_002291772.1"/>
</dbReference>
<evidence type="ECO:0000313" key="3">
    <source>
        <dbReference type="Proteomes" id="UP000001449"/>
    </source>
</evidence>
<name>B8C703_THAPS</name>
<feature type="chain" id="PRO_5002866348" evidence="1">
    <location>
        <begin position="29"/>
        <end position="364"/>
    </location>
</feature>
<evidence type="ECO:0000313" key="2">
    <source>
        <dbReference type="EMBL" id="EED90659.1"/>
    </source>
</evidence>
<reference evidence="2 3" key="1">
    <citation type="journal article" date="2004" name="Science">
        <title>The genome of the diatom Thalassiosira pseudonana: ecology, evolution, and metabolism.</title>
        <authorList>
            <person name="Armbrust E.V."/>
            <person name="Berges J.A."/>
            <person name="Bowler C."/>
            <person name="Green B.R."/>
            <person name="Martinez D."/>
            <person name="Putnam N.H."/>
            <person name="Zhou S."/>
            <person name="Allen A.E."/>
            <person name="Apt K.E."/>
            <person name="Bechner M."/>
            <person name="Brzezinski M.A."/>
            <person name="Chaal B.K."/>
            <person name="Chiovitti A."/>
            <person name="Davis A.K."/>
            <person name="Demarest M.S."/>
            <person name="Detter J.C."/>
            <person name="Glavina T."/>
            <person name="Goodstein D."/>
            <person name="Hadi M.Z."/>
            <person name="Hellsten U."/>
            <person name="Hildebrand M."/>
            <person name="Jenkins B.D."/>
            <person name="Jurka J."/>
            <person name="Kapitonov V.V."/>
            <person name="Kroger N."/>
            <person name="Lau W.W."/>
            <person name="Lane T.W."/>
            <person name="Larimer F.W."/>
            <person name="Lippmeier J.C."/>
            <person name="Lucas S."/>
            <person name="Medina M."/>
            <person name="Montsant A."/>
            <person name="Obornik M."/>
            <person name="Parker M.S."/>
            <person name="Palenik B."/>
            <person name="Pazour G.J."/>
            <person name="Richardson P.M."/>
            <person name="Rynearson T.A."/>
            <person name="Saito M.A."/>
            <person name="Schwartz D.C."/>
            <person name="Thamatrakoln K."/>
            <person name="Valentin K."/>
            <person name="Vardi A."/>
            <person name="Wilkerson F.P."/>
            <person name="Rokhsar D.S."/>
        </authorList>
    </citation>
    <scope>NUCLEOTIDE SEQUENCE [LARGE SCALE GENOMIC DNA]</scope>
    <source>
        <strain evidence="2 3">CCMP1335</strain>
    </source>
</reference>
<dbReference type="HOGENOM" id="CLU_761850_0_0_1"/>
<feature type="signal peptide" evidence="1">
    <location>
        <begin position="1"/>
        <end position="28"/>
    </location>
</feature>
<keyword evidence="3" id="KW-1185">Reference proteome</keyword>
<accession>B8C703</accession>
<gene>
    <name evidence="2" type="ORF">THAPSDRAFT_7608</name>
</gene>